<dbReference type="EMBL" id="VYZE01000868">
    <property type="protein sequence ID" value="NWU69308.1"/>
    <property type="molecule type" value="Genomic_DNA"/>
</dbReference>
<sequence length="94" mass="10715">IITHRLAAACPISPRQRGFIKAPGCAVNLKLLHLLMRYAKREHCPLGVIFVDLAKAFDSVSHQHIIETLKQQEVDHHIISLIANMYENMNIYLD</sequence>
<dbReference type="OrthoDB" id="10063195at2759"/>
<dbReference type="AlphaFoldDB" id="A0A7K5YV78"/>
<dbReference type="PANTHER" id="PTHR19446">
    <property type="entry name" value="REVERSE TRANSCRIPTASES"/>
    <property type="match status" value="1"/>
</dbReference>
<dbReference type="Proteomes" id="UP000522270">
    <property type="component" value="Unassembled WGS sequence"/>
</dbReference>
<name>A0A7K5YV78_9AVES</name>
<evidence type="ECO:0000313" key="1">
    <source>
        <dbReference type="EMBL" id="NWU69308.1"/>
    </source>
</evidence>
<feature type="non-terminal residue" evidence="1">
    <location>
        <position position="94"/>
    </location>
</feature>
<accession>A0A7K5YV78</accession>
<reference evidence="1 2" key="1">
    <citation type="submission" date="2019-09" db="EMBL/GenBank/DDBJ databases">
        <title>Bird 10,000 Genomes (B10K) Project - Family phase.</title>
        <authorList>
            <person name="Zhang G."/>
        </authorList>
    </citation>
    <scope>NUCLEOTIDE SEQUENCE [LARGE SCALE GENOMIC DNA]</scope>
    <source>
        <strain evidence="1">B10K-DU-027-49</strain>
        <tissue evidence="1">Muscle</tissue>
    </source>
</reference>
<comment type="caution">
    <text evidence="1">The sequence shown here is derived from an EMBL/GenBank/DDBJ whole genome shotgun (WGS) entry which is preliminary data.</text>
</comment>
<proteinExistence type="predicted"/>
<feature type="non-terminal residue" evidence="1">
    <location>
        <position position="1"/>
    </location>
</feature>
<gene>
    <name evidence="1" type="primary">Pol_4</name>
    <name evidence="1" type="ORF">PTEBUR_R14967</name>
</gene>
<organism evidence="1 2">
    <name type="scientific">Pterocles burchelli</name>
    <dbReference type="NCBI Taxonomy" id="2585816"/>
    <lineage>
        <taxon>Eukaryota</taxon>
        <taxon>Metazoa</taxon>
        <taxon>Chordata</taxon>
        <taxon>Craniata</taxon>
        <taxon>Vertebrata</taxon>
        <taxon>Euteleostomi</taxon>
        <taxon>Archelosauria</taxon>
        <taxon>Archosauria</taxon>
        <taxon>Dinosauria</taxon>
        <taxon>Saurischia</taxon>
        <taxon>Theropoda</taxon>
        <taxon>Coelurosauria</taxon>
        <taxon>Aves</taxon>
        <taxon>Neognathae</taxon>
        <taxon>Neoaves</taxon>
        <taxon>Columbimorphae</taxon>
        <taxon>Pterocliformes</taxon>
        <taxon>Pteroclidae</taxon>
        <taxon>Pterocles</taxon>
    </lineage>
</organism>
<protein>
    <submittedName>
        <fullName evidence="1">POLR protein</fullName>
    </submittedName>
</protein>
<evidence type="ECO:0000313" key="2">
    <source>
        <dbReference type="Proteomes" id="UP000522270"/>
    </source>
</evidence>
<keyword evidence="2" id="KW-1185">Reference proteome</keyword>